<gene>
    <name evidence="4" type="ORF">F6453_3437</name>
</gene>
<dbReference type="GO" id="GO:1901135">
    <property type="term" value="P:carbohydrate derivative metabolic process"/>
    <property type="evidence" value="ECO:0007669"/>
    <property type="project" value="UniProtKB-ARBA"/>
</dbReference>
<dbReference type="Gene3D" id="3.40.50.2000">
    <property type="entry name" value="Glycogen Phosphorylase B"/>
    <property type="match status" value="1"/>
</dbReference>
<dbReference type="CDD" id="cd03801">
    <property type="entry name" value="GT4_PimA-like"/>
    <property type="match status" value="1"/>
</dbReference>
<keyword evidence="2" id="KW-0808">Transferase</keyword>
<dbReference type="InterPro" id="IPR001296">
    <property type="entry name" value="Glyco_trans_1"/>
</dbReference>
<dbReference type="PANTHER" id="PTHR12526">
    <property type="entry name" value="GLYCOSYLTRANSFERASE"/>
    <property type="match status" value="1"/>
</dbReference>
<evidence type="ECO:0000256" key="2">
    <source>
        <dbReference type="ARBA" id="ARBA00022679"/>
    </source>
</evidence>
<protein>
    <recommendedName>
        <fullName evidence="3">Glycosyl transferase family 1 domain-containing protein</fullName>
    </recommendedName>
</protein>
<evidence type="ECO:0000313" key="5">
    <source>
        <dbReference type="Proteomes" id="UP000469950"/>
    </source>
</evidence>
<sequence length="426" mass="47561">MTERITRVLWTSNIDLPAVAEELGQTPTPFGGWLTLMTSRLAQMPGFEIGVAMRSESKRFQRIEKDGITYYALPQQRDRYDVAQVDVDKVLADFAPDILHVEGAEMRHSRRFLSTWSGPRLLSMQGVLNGYANYELGRLPIFAMLNPFQPRLALTAIALLLQQQWQFRPRLESERAAMQSADHIMGRTLWDKAQAKALSPDATYHHCSRILREAFYSASWHWNKAEPFAIFVGNGSSARKGAHIAVEALAILKRDFPKVTLHIAGVDPRTLPRTSVKRYVGYPVYLLSLIRKLGLEDNVRFTGVLSAQAMAGRMARSHVCLMASIIENSPNTLGEAMILGVPTVSAYCGGAPSMARDEVEVLFYRPDDPAMLAFQVRRIFEDPGLASRLSEAAKARAQRTHDPERNIADLIEAYEAIAANTSGESE</sequence>
<dbReference type="AlphaFoldDB" id="A0A833JQ30"/>
<comment type="caution">
    <text evidence="4">The sequence shown here is derived from an EMBL/GenBank/DDBJ whole genome shotgun (WGS) entry which is preliminary data.</text>
</comment>
<organism evidence="4 5">
    <name type="scientific">Marinobacter nauticus</name>
    <name type="common">Marinobacter hydrocarbonoclasticus</name>
    <name type="synonym">Marinobacter aquaeolei</name>
    <dbReference type="NCBI Taxonomy" id="2743"/>
    <lineage>
        <taxon>Bacteria</taxon>
        <taxon>Pseudomonadati</taxon>
        <taxon>Pseudomonadota</taxon>
        <taxon>Gammaproteobacteria</taxon>
        <taxon>Pseudomonadales</taxon>
        <taxon>Marinobacteraceae</taxon>
        <taxon>Marinobacter</taxon>
    </lineage>
</organism>
<dbReference type="Proteomes" id="UP000469950">
    <property type="component" value="Unassembled WGS sequence"/>
</dbReference>
<evidence type="ECO:0000313" key="4">
    <source>
        <dbReference type="EMBL" id="KAE8544180.1"/>
    </source>
</evidence>
<dbReference type="SUPFAM" id="SSF53756">
    <property type="entry name" value="UDP-Glycosyltransferase/glycogen phosphorylase"/>
    <property type="match status" value="1"/>
</dbReference>
<evidence type="ECO:0000259" key="3">
    <source>
        <dbReference type="Pfam" id="PF00534"/>
    </source>
</evidence>
<dbReference type="EMBL" id="WBMP01000020">
    <property type="protein sequence ID" value="KAE8544180.1"/>
    <property type="molecule type" value="Genomic_DNA"/>
</dbReference>
<dbReference type="PANTHER" id="PTHR12526:SF510">
    <property type="entry name" value="D-INOSITOL 3-PHOSPHATE GLYCOSYLTRANSFERASE"/>
    <property type="match status" value="1"/>
</dbReference>
<feature type="domain" description="Glycosyl transferase family 1" evidence="3">
    <location>
        <begin position="217"/>
        <end position="395"/>
    </location>
</feature>
<keyword evidence="1" id="KW-0328">Glycosyltransferase</keyword>
<reference evidence="4 5" key="1">
    <citation type="submission" date="2019-10" db="EMBL/GenBank/DDBJ databases">
        <title>Draft genome sequence of Marinobacter hydrocarbonoclasticus NCT7M from the microbiome of the marine copepod.</title>
        <authorList>
            <person name="Nuttall R."/>
            <person name="Sharma G."/>
            <person name="Moisander P."/>
        </authorList>
    </citation>
    <scope>NUCLEOTIDE SEQUENCE [LARGE SCALE GENOMIC DNA]</scope>
    <source>
        <strain evidence="4 5">NCT7M</strain>
    </source>
</reference>
<name>A0A833JQ30_MARNT</name>
<accession>A0A833JQ30</accession>
<dbReference type="Pfam" id="PF00534">
    <property type="entry name" value="Glycos_transf_1"/>
    <property type="match status" value="1"/>
</dbReference>
<evidence type="ECO:0000256" key="1">
    <source>
        <dbReference type="ARBA" id="ARBA00022676"/>
    </source>
</evidence>
<dbReference type="GO" id="GO:0016757">
    <property type="term" value="F:glycosyltransferase activity"/>
    <property type="evidence" value="ECO:0007669"/>
    <property type="project" value="UniProtKB-KW"/>
</dbReference>
<proteinExistence type="predicted"/>